<feature type="chain" id="PRO_5003740761" description="Mid2 domain-containing protein" evidence="3">
    <location>
        <begin position="25"/>
        <end position="382"/>
    </location>
</feature>
<evidence type="ECO:0000313" key="4">
    <source>
        <dbReference type="EMBL" id="EJD36990.1"/>
    </source>
</evidence>
<dbReference type="AlphaFoldDB" id="J0WTT2"/>
<feature type="signal peptide" evidence="3">
    <location>
        <begin position="1"/>
        <end position="24"/>
    </location>
</feature>
<feature type="transmembrane region" description="Helical" evidence="2">
    <location>
        <begin position="209"/>
        <end position="233"/>
    </location>
</feature>
<dbReference type="PROSITE" id="PS51257">
    <property type="entry name" value="PROKAR_LIPOPROTEIN"/>
    <property type="match status" value="1"/>
</dbReference>
<proteinExistence type="predicted"/>
<keyword evidence="5" id="KW-1185">Reference proteome</keyword>
<feature type="region of interest" description="Disordered" evidence="1">
    <location>
        <begin position="164"/>
        <end position="200"/>
    </location>
</feature>
<evidence type="ECO:0000313" key="5">
    <source>
        <dbReference type="Proteomes" id="UP000006514"/>
    </source>
</evidence>
<feature type="compositionally biased region" description="Polar residues" evidence="1">
    <location>
        <begin position="290"/>
        <end position="308"/>
    </location>
</feature>
<dbReference type="KEGG" id="adl:AURDEDRAFT_188195"/>
<keyword evidence="3" id="KW-0732">Signal</keyword>
<dbReference type="EMBL" id="JH687849">
    <property type="protein sequence ID" value="EJD36990.1"/>
    <property type="molecule type" value="Genomic_DNA"/>
</dbReference>
<gene>
    <name evidence="4" type="ORF">AURDEDRAFT_188195</name>
</gene>
<protein>
    <recommendedName>
        <fullName evidence="6">Mid2 domain-containing protein</fullName>
    </recommendedName>
</protein>
<accession>J0WTT2</accession>
<keyword evidence="2" id="KW-1133">Transmembrane helix</keyword>
<keyword evidence="2" id="KW-0812">Transmembrane</keyword>
<organism evidence="4 5">
    <name type="scientific">Auricularia subglabra (strain TFB-10046 / SS5)</name>
    <name type="common">White-rot fungus</name>
    <name type="synonym">Auricularia delicata (strain TFB10046)</name>
    <dbReference type="NCBI Taxonomy" id="717982"/>
    <lineage>
        <taxon>Eukaryota</taxon>
        <taxon>Fungi</taxon>
        <taxon>Dikarya</taxon>
        <taxon>Basidiomycota</taxon>
        <taxon>Agaricomycotina</taxon>
        <taxon>Agaricomycetes</taxon>
        <taxon>Auriculariales</taxon>
        <taxon>Auriculariaceae</taxon>
        <taxon>Auricularia</taxon>
    </lineage>
</organism>
<evidence type="ECO:0008006" key="6">
    <source>
        <dbReference type="Google" id="ProtNLM"/>
    </source>
</evidence>
<feature type="compositionally biased region" description="Polar residues" evidence="1">
    <location>
        <begin position="319"/>
        <end position="336"/>
    </location>
</feature>
<feature type="compositionally biased region" description="Low complexity" evidence="1">
    <location>
        <begin position="169"/>
        <end position="193"/>
    </location>
</feature>
<evidence type="ECO:0000256" key="1">
    <source>
        <dbReference type="SAM" id="MobiDB-lite"/>
    </source>
</evidence>
<dbReference type="Proteomes" id="UP000006514">
    <property type="component" value="Unassembled WGS sequence"/>
</dbReference>
<feature type="region of interest" description="Disordered" evidence="1">
    <location>
        <begin position="284"/>
        <end position="382"/>
    </location>
</feature>
<sequence length="382" mass="39668">MSPCRTSRVRGLALALLFAACASAIWIPAAPPDSRWTLTTEDPDLPTGIFKVIQYVDCSANIVSALSLNVFAIATLGNITGSNLRLLVHTSIDGVEASVTLTDASGLATRSAVSSVLSADKCPDIAVDLPLNPALTYTLRIEVQEPAGYGVSGPQPHFNLVAVGIDQNTPPTSSVPPATSTTPQSQESSSSSQPPAPVTDASHAAPIPVALIAGPVAGGLVLLALVILLLVLLRRKRRRVGRRGSWISDINGEGAYDAPSARPQWLSTDIPTITSTGPSFSARSYYRASTPGQSHASMTDLSRTSYAGQPSPLRESGVSAVSSSTRPFSGQSSSVIPQRDSLYKPEKDAGPSAEAASLAYAEAPPAYGPPETLVPHLHSNSG</sequence>
<name>J0WTT2_AURST</name>
<dbReference type="InParanoid" id="J0WTT2"/>
<feature type="compositionally biased region" description="Low complexity" evidence="1">
    <location>
        <begin position="350"/>
        <end position="371"/>
    </location>
</feature>
<evidence type="ECO:0000256" key="2">
    <source>
        <dbReference type="SAM" id="Phobius"/>
    </source>
</evidence>
<evidence type="ECO:0000256" key="3">
    <source>
        <dbReference type="SAM" id="SignalP"/>
    </source>
</evidence>
<keyword evidence="2" id="KW-0472">Membrane</keyword>
<reference evidence="5" key="1">
    <citation type="journal article" date="2012" name="Science">
        <title>The Paleozoic origin of enzymatic lignin decomposition reconstructed from 31 fungal genomes.</title>
        <authorList>
            <person name="Floudas D."/>
            <person name="Binder M."/>
            <person name="Riley R."/>
            <person name="Barry K."/>
            <person name="Blanchette R.A."/>
            <person name="Henrissat B."/>
            <person name="Martinez A.T."/>
            <person name="Otillar R."/>
            <person name="Spatafora J.W."/>
            <person name="Yadav J.S."/>
            <person name="Aerts A."/>
            <person name="Benoit I."/>
            <person name="Boyd A."/>
            <person name="Carlson A."/>
            <person name="Copeland A."/>
            <person name="Coutinho P.M."/>
            <person name="de Vries R.P."/>
            <person name="Ferreira P."/>
            <person name="Findley K."/>
            <person name="Foster B."/>
            <person name="Gaskell J."/>
            <person name="Glotzer D."/>
            <person name="Gorecki P."/>
            <person name="Heitman J."/>
            <person name="Hesse C."/>
            <person name="Hori C."/>
            <person name="Igarashi K."/>
            <person name="Jurgens J.A."/>
            <person name="Kallen N."/>
            <person name="Kersten P."/>
            <person name="Kohler A."/>
            <person name="Kuees U."/>
            <person name="Kumar T.K.A."/>
            <person name="Kuo A."/>
            <person name="LaButti K."/>
            <person name="Larrondo L.F."/>
            <person name="Lindquist E."/>
            <person name="Ling A."/>
            <person name="Lombard V."/>
            <person name="Lucas S."/>
            <person name="Lundell T."/>
            <person name="Martin R."/>
            <person name="McLaughlin D.J."/>
            <person name="Morgenstern I."/>
            <person name="Morin E."/>
            <person name="Murat C."/>
            <person name="Nagy L.G."/>
            <person name="Nolan M."/>
            <person name="Ohm R.A."/>
            <person name="Patyshakuliyeva A."/>
            <person name="Rokas A."/>
            <person name="Ruiz-Duenas F.J."/>
            <person name="Sabat G."/>
            <person name="Salamov A."/>
            <person name="Samejima M."/>
            <person name="Schmutz J."/>
            <person name="Slot J.C."/>
            <person name="St John F."/>
            <person name="Stenlid J."/>
            <person name="Sun H."/>
            <person name="Sun S."/>
            <person name="Syed K."/>
            <person name="Tsang A."/>
            <person name="Wiebenga A."/>
            <person name="Young D."/>
            <person name="Pisabarro A."/>
            <person name="Eastwood D.C."/>
            <person name="Martin F."/>
            <person name="Cullen D."/>
            <person name="Grigoriev I.V."/>
            <person name="Hibbett D.S."/>
        </authorList>
    </citation>
    <scope>NUCLEOTIDE SEQUENCE [LARGE SCALE GENOMIC DNA]</scope>
    <source>
        <strain evidence="5">TFB10046</strain>
    </source>
</reference>